<reference evidence="2" key="1">
    <citation type="submission" date="2020-11" db="EMBL/GenBank/DDBJ databases">
        <authorList>
            <consortium name="DOE Joint Genome Institute"/>
            <person name="Ahrendt S."/>
            <person name="Riley R."/>
            <person name="Andreopoulos W."/>
            <person name="Labutti K."/>
            <person name="Pangilinan J."/>
            <person name="Ruiz-Duenas F.J."/>
            <person name="Barrasa J.M."/>
            <person name="Sanchez-Garcia M."/>
            <person name="Camarero S."/>
            <person name="Miyauchi S."/>
            <person name="Serrano A."/>
            <person name="Linde D."/>
            <person name="Babiker R."/>
            <person name="Drula E."/>
            <person name="Ayuso-Fernandez I."/>
            <person name="Pacheco R."/>
            <person name="Padilla G."/>
            <person name="Ferreira P."/>
            <person name="Barriuso J."/>
            <person name="Kellner H."/>
            <person name="Castanera R."/>
            <person name="Alfaro M."/>
            <person name="Ramirez L."/>
            <person name="Pisabarro A.G."/>
            <person name="Kuo A."/>
            <person name="Tritt A."/>
            <person name="Lipzen A."/>
            <person name="He G."/>
            <person name="Yan M."/>
            <person name="Ng V."/>
            <person name="Cullen D."/>
            <person name="Martin F."/>
            <person name="Rosso M.-N."/>
            <person name="Henrissat B."/>
            <person name="Hibbett D."/>
            <person name="Martinez A.T."/>
            <person name="Grigoriev I.V."/>
        </authorList>
    </citation>
    <scope>NUCLEOTIDE SEQUENCE</scope>
    <source>
        <strain evidence="2">AH 40177</strain>
    </source>
</reference>
<feature type="compositionally biased region" description="Polar residues" evidence="1">
    <location>
        <begin position="259"/>
        <end position="268"/>
    </location>
</feature>
<feature type="compositionally biased region" description="Basic and acidic residues" evidence="1">
    <location>
        <begin position="457"/>
        <end position="472"/>
    </location>
</feature>
<organism evidence="2 3">
    <name type="scientific">Rhodocollybia butyracea</name>
    <dbReference type="NCBI Taxonomy" id="206335"/>
    <lineage>
        <taxon>Eukaryota</taxon>
        <taxon>Fungi</taxon>
        <taxon>Dikarya</taxon>
        <taxon>Basidiomycota</taxon>
        <taxon>Agaricomycotina</taxon>
        <taxon>Agaricomycetes</taxon>
        <taxon>Agaricomycetidae</taxon>
        <taxon>Agaricales</taxon>
        <taxon>Marasmiineae</taxon>
        <taxon>Omphalotaceae</taxon>
        <taxon>Rhodocollybia</taxon>
    </lineage>
</organism>
<evidence type="ECO:0000313" key="2">
    <source>
        <dbReference type="EMBL" id="KAF9061756.1"/>
    </source>
</evidence>
<proteinExistence type="predicted"/>
<evidence type="ECO:0000256" key="1">
    <source>
        <dbReference type="SAM" id="MobiDB-lite"/>
    </source>
</evidence>
<evidence type="ECO:0000313" key="3">
    <source>
        <dbReference type="Proteomes" id="UP000772434"/>
    </source>
</evidence>
<protein>
    <submittedName>
        <fullName evidence="2">Uncharacterized protein</fullName>
    </submittedName>
</protein>
<name>A0A9P5U0E5_9AGAR</name>
<dbReference type="Proteomes" id="UP000772434">
    <property type="component" value="Unassembled WGS sequence"/>
</dbReference>
<dbReference type="AlphaFoldDB" id="A0A9P5U0E5"/>
<keyword evidence="3" id="KW-1185">Reference proteome</keyword>
<sequence length="472" mass="52553">MSSNLRRSSRAAKITRTTKPAAIIKAEEKPGTTEMLAKQKVFNVKMVAFLDAAYQEFVDAPVKKDFHEDFRKRFRSTFKEGEDILDKAIFKWFSNTQSERTKPNPILKMLKKLKSVPERRNQLELTLKPLLEGIQKFCEVNFKAEFSAEDTETSFQLHLTSNDSPSSTLEPDRNLVTPRETLLVGKSEGQDHASKIRDESERERVVNQSLGETEFDIGELDDAANLVEGDIEMSVEISREFSAFCFISAYTPAAHNRSRQNFHSPSLNSEEEDVIALPPDPRGPNRERPAPVDSEEEGEIVSPPQRPGPKRGAVVSSDEIESPPQRPGQKRGAVVSSDEEIESPPQRPGQKRGAVVSSDEEIESPPQRPGQKRGAVVSSDEEIESPPQRPGQKRGAVVSSDEEIESPPQRLGPKRRAVVSSDEEIESPPQRLGPKRRAVVSSDEVIEAPPQRPTQKRPAEVGSDRHEGGFQG</sequence>
<feature type="region of interest" description="Disordered" evidence="1">
    <location>
        <begin position="255"/>
        <end position="472"/>
    </location>
</feature>
<comment type="caution">
    <text evidence="2">The sequence shown here is derived from an EMBL/GenBank/DDBJ whole genome shotgun (WGS) entry which is preliminary data.</text>
</comment>
<dbReference type="EMBL" id="JADNRY010000191">
    <property type="protein sequence ID" value="KAF9061756.1"/>
    <property type="molecule type" value="Genomic_DNA"/>
</dbReference>
<gene>
    <name evidence="2" type="ORF">BDP27DRAFT_1428605</name>
</gene>
<accession>A0A9P5U0E5</accession>